<dbReference type="PANTHER" id="PTHR22912">
    <property type="entry name" value="DISULFIDE OXIDOREDUCTASE"/>
    <property type="match status" value="1"/>
</dbReference>
<dbReference type="PROSITE" id="PS00076">
    <property type="entry name" value="PYRIDINE_REDOX_1"/>
    <property type="match status" value="1"/>
</dbReference>
<evidence type="ECO:0000259" key="18">
    <source>
        <dbReference type="Pfam" id="PF07992"/>
    </source>
</evidence>
<dbReference type="PIRSF" id="PIRSF000350">
    <property type="entry name" value="Mercury_reductase_MerA"/>
    <property type="match status" value="1"/>
</dbReference>
<feature type="binding site" evidence="14">
    <location>
        <position position="311"/>
    </location>
    <ligand>
        <name>FAD</name>
        <dbReference type="ChEBI" id="CHEBI:57692"/>
    </ligand>
</feature>
<comment type="subcellular location">
    <subcellularLocation>
        <location evidence="1">Cytoplasm</location>
    </subcellularLocation>
</comment>
<evidence type="ECO:0000256" key="11">
    <source>
        <dbReference type="ARBA" id="ARBA00023284"/>
    </source>
</evidence>
<evidence type="ECO:0000259" key="17">
    <source>
        <dbReference type="Pfam" id="PF02852"/>
    </source>
</evidence>
<feature type="binding site" evidence="14">
    <location>
        <begin position="180"/>
        <end position="187"/>
    </location>
    <ligand>
        <name>NAD(+)</name>
        <dbReference type="ChEBI" id="CHEBI:57540"/>
    </ligand>
</feature>
<dbReference type="EMBL" id="JAJNOR010000008">
    <property type="protein sequence ID" value="MCD2493423.1"/>
    <property type="molecule type" value="Genomic_DNA"/>
</dbReference>
<name>A0AAP2W8E7_9FIRM</name>
<keyword evidence="5" id="KW-0963">Cytoplasm</keyword>
<evidence type="ECO:0000256" key="14">
    <source>
        <dbReference type="PIRSR" id="PIRSR000350-3"/>
    </source>
</evidence>
<evidence type="ECO:0000256" key="9">
    <source>
        <dbReference type="ARBA" id="ARBA00023027"/>
    </source>
</evidence>
<dbReference type="Pfam" id="PF02852">
    <property type="entry name" value="Pyr_redox_dim"/>
    <property type="match status" value="1"/>
</dbReference>
<evidence type="ECO:0000256" key="7">
    <source>
        <dbReference type="ARBA" id="ARBA00022827"/>
    </source>
</evidence>
<evidence type="ECO:0000256" key="5">
    <source>
        <dbReference type="ARBA" id="ARBA00022490"/>
    </source>
</evidence>
<evidence type="ECO:0000256" key="2">
    <source>
        <dbReference type="ARBA" id="ARBA00007532"/>
    </source>
</evidence>
<feature type="binding site" evidence="14">
    <location>
        <position position="203"/>
    </location>
    <ligand>
        <name>NAD(+)</name>
        <dbReference type="ChEBI" id="CHEBI:57540"/>
    </ligand>
</feature>
<evidence type="ECO:0000313" key="20">
    <source>
        <dbReference type="Proteomes" id="UP001299265"/>
    </source>
</evidence>
<feature type="binding site" evidence="14">
    <location>
        <position position="271"/>
    </location>
    <ligand>
        <name>NAD(+)</name>
        <dbReference type="ChEBI" id="CHEBI:57540"/>
    </ligand>
</feature>
<dbReference type="AlphaFoldDB" id="A0AAP2W8E7"/>
<dbReference type="SUPFAM" id="SSF55424">
    <property type="entry name" value="FAD/NAD-linked reductases, dimerisation (C-terminal) domain"/>
    <property type="match status" value="1"/>
</dbReference>
<dbReference type="RefSeq" id="WP_231063278.1">
    <property type="nucleotide sequence ID" value="NZ_JAJNOR010000008.1"/>
</dbReference>
<dbReference type="GO" id="GO:0006103">
    <property type="term" value="P:2-oxoglutarate metabolic process"/>
    <property type="evidence" value="ECO:0007669"/>
    <property type="project" value="TreeGrafter"/>
</dbReference>
<sequence length="469" mass="49843">MYGLIVIGAGPGGYTAALEAAKRGIKTAVIEKRQPGGTCLNRGCIPTKVLLHSAELMEELSSANGYGVEAGDMALRPGRLKERQEEVQETLRQGIIGLFKRNKVDFIQGEGMVLDAGHVQVRNGGKAGENRILETERILIAAGARPARPPIPGAELPGVVTSDELLERPFLKENSLLIIGGGVIGVEFASAFQRLGIQVTIVEALDRVLAGMDKEISQSVRMLLKKKGVEIHTSAAVESLSAGSERRIACRFREKEACLEREADCVLIAAGRRPSLEGLIQEGAGVKTENGRILVDSRCETSVPGIYAIGDITGGIQLAHAASAQAVRAVAAMMGETVSGSANVIPSCVYTSPEIAAVGITVDQAKEQGIEAVSAKYPMSANGKTVIGGGERGFIRVVAEKRTGKVLGAQMMCGRATDMISIFTMAVSLRLTLSQMASVVYPHPTYAEGIREAVRLCMEKYKKEKTDTN</sequence>
<keyword evidence="9 14" id="KW-0520">NAD</keyword>
<dbReference type="PRINTS" id="PR00368">
    <property type="entry name" value="FADPNR"/>
</dbReference>
<organism evidence="19 20">
    <name type="scientific">Lientehia hominis</name>
    <dbReference type="NCBI Taxonomy" id="2897778"/>
    <lineage>
        <taxon>Bacteria</taxon>
        <taxon>Bacillati</taxon>
        <taxon>Bacillota</taxon>
        <taxon>Clostridia</taxon>
        <taxon>Lachnospirales</taxon>
        <taxon>Lachnospiraceae</taxon>
        <taxon>Lientehia</taxon>
    </lineage>
</organism>
<evidence type="ECO:0000256" key="1">
    <source>
        <dbReference type="ARBA" id="ARBA00004496"/>
    </source>
</evidence>
<feature type="active site" description="Proton acceptor" evidence="13">
    <location>
        <position position="443"/>
    </location>
</feature>
<comment type="catalytic activity">
    <reaction evidence="12 16">
        <text>N(6)-[(R)-dihydrolipoyl]-L-lysyl-[protein] + NAD(+) = N(6)-[(R)-lipoyl]-L-lysyl-[protein] + NADH + H(+)</text>
        <dbReference type="Rhea" id="RHEA:15045"/>
        <dbReference type="Rhea" id="RHEA-COMP:10474"/>
        <dbReference type="Rhea" id="RHEA-COMP:10475"/>
        <dbReference type="ChEBI" id="CHEBI:15378"/>
        <dbReference type="ChEBI" id="CHEBI:57540"/>
        <dbReference type="ChEBI" id="CHEBI:57945"/>
        <dbReference type="ChEBI" id="CHEBI:83099"/>
        <dbReference type="ChEBI" id="CHEBI:83100"/>
        <dbReference type="EC" id="1.8.1.4"/>
    </reaction>
</comment>
<dbReference type="PRINTS" id="PR00411">
    <property type="entry name" value="PNDRDTASEI"/>
</dbReference>
<dbReference type="GO" id="GO:0004148">
    <property type="term" value="F:dihydrolipoyl dehydrogenase (NADH) activity"/>
    <property type="evidence" value="ECO:0007669"/>
    <property type="project" value="UniProtKB-EC"/>
</dbReference>
<dbReference type="PANTHER" id="PTHR22912:SF217">
    <property type="entry name" value="DIHYDROLIPOYL DEHYDROGENASE"/>
    <property type="match status" value="1"/>
</dbReference>
<dbReference type="InterPro" id="IPR023753">
    <property type="entry name" value="FAD/NAD-binding_dom"/>
</dbReference>
<accession>A0AAP2W8E7</accession>
<dbReference type="SUPFAM" id="SSF51905">
    <property type="entry name" value="FAD/NAD(P)-binding domain"/>
    <property type="match status" value="1"/>
</dbReference>
<dbReference type="NCBIfam" id="TIGR01350">
    <property type="entry name" value="lipoamide_DH"/>
    <property type="match status" value="1"/>
</dbReference>
<dbReference type="InterPro" id="IPR016156">
    <property type="entry name" value="FAD/NAD-linked_Rdtase_dimer_sf"/>
</dbReference>
<dbReference type="InterPro" id="IPR050151">
    <property type="entry name" value="Class-I_Pyr_Nuc-Dis_Oxidored"/>
</dbReference>
<evidence type="ECO:0000256" key="13">
    <source>
        <dbReference type="PIRSR" id="PIRSR000350-2"/>
    </source>
</evidence>
<evidence type="ECO:0000313" key="19">
    <source>
        <dbReference type="EMBL" id="MCD2493423.1"/>
    </source>
</evidence>
<keyword evidence="20" id="KW-1185">Reference proteome</keyword>
<keyword evidence="6 16" id="KW-0285">Flavoprotein</keyword>
<dbReference type="Proteomes" id="UP001299265">
    <property type="component" value="Unassembled WGS sequence"/>
</dbReference>
<dbReference type="Gene3D" id="3.50.50.60">
    <property type="entry name" value="FAD/NAD(P)-binding domain"/>
    <property type="match status" value="2"/>
</dbReference>
<dbReference type="GO" id="GO:0005737">
    <property type="term" value="C:cytoplasm"/>
    <property type="evidence" value="ECO:0007669"/>
    <property type="project" value="UniProtKB-SubCell"/>
</dbReference>
<dbReference type="InterPro" id="IPR036188">
    <property type="entry name" value="FAD/NAD-bd_sf"/>
</dbReference>
<feature type="binding site" evidence="14">
    <location>
        <position position="111"/>
    </location>
    <ligand>
        <name>FAD</name>
        <dbReference type="ChEBI" id="CHEBI:57692"/>
    </ligand>
</feature>
<feature type="disulfide bond" description="Redox-active" evidence="15">
    <location>
        <begin position="39"/>
        <end position="44"/>
    </location>
</feature>
<comment type="miscellaneous">
    <text evidence="16">The active site is a redox-active disulfide bond.</text>
</comment>
<evidence type="ECO:0000256" key="8">
    <source>
        <dbReference type="ARBA" id="ARBA00023002"/>
    </source>
</evidence>
<feature type="binding site" evidence="14">
    <location>
        <position position="48"/>
    </location>
    <ligand>
        <name>FAD</name>
        <dbReference type="ChEBI" id="CHEBI:57692"/>
    </ligand>
</feature>
<comment type="similarity">
    <text evidence="2 16">Belongs to the class-I pyridine nucleotide-disulfide oxidoreductase family.</text>
</comment>
<dbReference type="InterPro" id="IPR012999">
    <property type="entry name" value="Pyr_OxRdtase_I_AS"/>
</dbReference>
<evidence type="ECO:0000256" key="3">
    <source>
        <dbReference type="ARBA" id="ARBA00012608"/>
    </source>
</evidence>
<keyword evidence="10" id="KW-1015">Disulfide bond</keyword>
<keyword evidence="8 16" id="KW-0560">Oxidoreductase</keyword>
<feature type="domain" description="FAD/NAD(P)-binding" evidence="18">
    <location>
        <begin position="4"/>
        <end position="326"/>
    </location>
</feature>
<dbReference type="Pfam" id="PF07992">
    <property type="entry name" value="Pyr_redox_2"/>
    <property type="match status" value="1"/>
</dbReference>
<feature type="domain" description="Pyridine nucleotide-disulphide oxidoreductase dimerisation" evidence="17">
    <location>
        <begin position="345"/>
        <end position="453"/>
    </location>
</feature>
<evidence type="ECO:0000256" key="16">
    <source>
        <dbReference type="RuleBase" id="RU003692"/>
    </source>
</evidence>
<protein>
    <recommendedName>
        <fullName evidence="4 16">Dihydrolipoyl dehydrogenase</fullName>
        <ecNumber evidence="3 16">1.8.1.4</ecNumber>
    </recommendedName>
</protein>
<proteinExistence type="inferred from homology"/>
<dbReference type="InterPro" id="IPR004099">
    <property type="entry name" value="Pyr_nucl-diS_OxRdtase_dimer"/>
</dbReference>
<comment type="caution">
    <text evidence="19">The sequence shown here is derived from an EMBL/GenBank/DDBJ whole genome shotgun (WGS) entry which is preliminary data.</text>
</comment>
<dbReference type="Gene3D" id="3.30.390.30">
    <property type="match status" value="1"/>
</dbReference>
<keyword evidence="7 14" id="KW-0274">FAD</keyword>
<gene>
    <name evidence="19" type="primary">lpdA</name>
    <name evidence="19" type="ORF">LQE92_12440</name>
</gene>
<reference evidence="19 20" key="1">
    <citation type="submission" date="2021-11" db="EMBL/GenBank/DDBJ databases">
        <title>Lacrimispora sp. nov. NSJ-141 isolated from human feces.</title>
        <authorList>
            <person name="Abdugheni R."/>
        </authorList>
    </citation>
    <scope>NUCLEOTIDE SEQUENCE [LARGE SCALE GENOMIC DNA]</scope>
    <source>
        <strain evidence="19 20">NSJ-141</strain>
    </source>
</reference>
<dbReference type="InterPro" id="IPR006258">
    <property type="entry name" value="Lipoamide_DH"/>
</dbReference>
<comment type="cofactor">
    <cofactor evidence="14 16">
        <name>FAD</name>
        <dbReference type="ChEBI" id="CHEBI:57692"/>
    </cofactor>
    <text evidence="14 16">Binds 1 FAD per subunit.</text>
</comment>
<keyword evidence="11 16" id="KW-0676">Redox-active center</keyword>
<evidence type="ECO:0000256" key="10">
    <source>
        <dbReference type="ARBA" id="ARBA00023157"/>
    </source>
</evidence>
<dbReference type="GO" id="GO:0050660">
    <property type="term" value="F:flavin adenine dinucleotide binding"/>
    <property type="evidence" value="ECO:0007669"/>
    <property type="project" value="InterPro"/>
</dbReference>
<dbReference type="InterPro" id="IPR001100">
    <property type="entry name" value="Pyr_nuc-diS_OxRdtase"/>
</dbReference>
<evidence type="ECO:0000256" key="12">
    <source>
        <dbReference type="ARBA" id="ARBA00049187"/>
    </source>
</evidence>
<evidence type="ECO:0000256" key="15">
    <source>
        <dbReference type="PIRSR" id="PIRSR000350-4"/>
    </source>
</evidence>
<dbReference type="FunFam" id="3.30.390.30:FF:000001">
    <property type="entry name" value="Dihydrolipoyl dehydrogenase"/>
    <property type="match status" value="1"/>
</dbReference>
<evidence type="ECO:0000256" key="4">
    <source>
        <dbReference type="ARBA" id="ARBA00016961"/>
    </source>
</evidence>
<keyword evidence="14" id="KW-0547">Nucleotide-binding</keyword>
<evidence type="ECO:0000256" key="6">
    <source>
        <dbReference type="ARBA" id="ARBA00022630"/>
    </source>
</evidence>
<dbReference type="EC" id="1.8.1.4" evidence="3 16"/>